<evidence type="ECO:0000313" key="1">
    <source>
        <dbReference type="EMBL" id="MBZ5487903.1"/>
    </source>
</evidence>
<dbReference type="EMBL" id="JABYQT010000005">
    <property type="protein sequence ID" value="MBZ5487903.1"/>
    <property type="molecule type" value="Genomic_DNA"/>
</dbReference>
<keyword evidence="1" id="KW-0456">Lyase</keyword>
<keyword evidence="1" id="KW-0255">Endonuclease</keyword>
<keyword evidence="2" id="KW-1185">Reference proteome</keyword>
<name>A0ACC5VVK1_9GAMM</name>
<reference evidence="1" key="1">
    <citation type="submission" date="2020-06" db="EMBL/GenBank/DDBJ databases">
        <title>Whole Genome Sequence of Halomonas aquamarina MB598.</title>
        <authorList>
            <person name="Pervaiz M."/>
            <person name="Fariq A."/>
            <person name="Yasmin A."/>
            <person name="Welch M."/>
        </authorList>
    </citation>
    <scope>NUCLEOTIDE SEQUENCE</scope>
    <source>
        <strain evidence="1">MB598</strain>
    </source>
</reference>
<protein>
    <submittedName>
        <fullName evidence="1">Endonuclease VIII</fullName>
        <ecNumber evidence="1">4.2.99.18</ecNumber>
    </submittedName>
</protein>
<gene>
    <name evidence="1" type="primary">nei</name>
    <name evidence="1" type="ORF">HW452_10225</name>
</gene>
<accession>A0ACC5VVK1</accession>
<evidence type="ECO:0000313" key="2">
    <source>
        <dbReference type="Proteomes" id="UP001319846"/>
    </source>
</evidence>
<keyword evidence="1" id="KW-0378">Hydrolase</keyword>
<dbReference type="EC" id="4.2.99.18" evidence="1"/>
<sequence>MPEGPEIRRAADRIEKQIGGRVVEDAWFAFPELASQADSLIGQRVVGVDTRGKAMLIRFANQKVLYSHNQLYGVWKLHRADQPPDTKRSLRVRLESEGRVASLYSASDISLWDKQALGQHPFLARLGPDLLSEKVSADDVLVRLTLKPFYRRSLGALLLDQGLVAGLGNYLRSEILFFARLHPAKRPADLSLDQQKTLAMLIVDITRQAYKLAGVTNTEAWIEQARATGETRRQWRFAVFERAGLSCHRCGDIIERMSVGSRRLYWCPTCQPAS</sequence>
<dbReference type="Proteomes" id="UP001319846">
    <property type="component" value="Unassembled WGS sequence"/>
</dbReference>
<comment type="caution">
    <text evidence="1">The sequence shown here is derived from an EMBL/GenBank/DDBJ whole genome shotgun (WGS) entry which is preliminary data.</text>
</comment>
<proteinExistence type="predicted"/>
<organism evidence="1 2">
    <name type="scientific">Vreelandella aquamarina</name>
    <dbReference type="NCBI Taxonomy" id="77097"/>
    <lineage>
        <taxon>Bacteria</taxon>
        <taxon>Pseudomonadati</taxon>
        <taxon>Pseudomonadota</taxon>
        <taxon>Gammaproteobacteria</taxon>
        <taxon>Oceanospirillales</taxon>
        <taxon>Halomonadaceae</taxon>
        <taxon>Vreelandella</taxon>
    </lineage>
</organism>
<keyword evidence="1" id="KW-0540">Nuclease</keyword>